<sequence length="443" mass="47049">MTPAERRLWSVGIPFALGAALLLATLDAGTAVALALAVGTLLAARLRMWALAACAAVWTAALLAVRVLPGPYDSWAGRGVLPVLAGYVTVFLLAWAAGRRLIDRRDDGDRSRPALSWPSERRLLTYLSVLLGVAVVTAAIRFRGTVPPLLADNPDAARQVLREQSNLVIGLLSEAWTLGMAVSLLRALSARGRALPVYYALTAVFTVGAALGASKNSVLVGIAPALIAALSVRRTRGRAASFLAARTPVVLLIGAVALGAAVFLGGQRTMAGTGAFETEFRARYGSNALTSSAGSLDLSLSSSTETFGRVWSQREHLEPRYGTYSLTFLGSRVEPIVGKADLYGLTSQLSQPYLMNTATFVAIPLLDYGPLGAVFFLAALGLAVGATERWFEFSRAPAGQLARAFVVYFALFGVYELYPLIYPTWLSLVPGLWVLHRLGRGAA</sequence>
<dbReference type="AlphaFoldDB" id="A0AAU7R2E6"/>
<feature type="transmembrane region" description="Helical" evidence="1">
    <location>
        <begin position="80"/>
        <end position="102"/>
    </location>
</feature>
<name>A0AAU7R2E6_9ACTN</name>
<feature type="transmembrane region" description="Helical" evidence="1">
    <location>
        <begin position="405"/>
        <end position="425"/>
    </location>
</feature>
<keyword evidence="1" id="KW-1133">Transmembrane helix</keyword>
<feature type="transmembrane region" description="Helical" evidence="1">
    <location>
        <begin position="48"/>
        <end position="68"/>
    </location>
</feature>
<gene>
    <name evidence="2" type="ORF">ABIH81_02010</name>
</gene>
<feature type="transmembrane region" description="Helical" evidence="1">
    <location>
        <begin position="218"/>
        <end position="235"/>
    </location>
</feature>
<feature type="transmembrane region" description="Helical" evidence="1">
    <location>
        <begin position="12"/>
        <end position="36"/>
    </location>
</feature>
<feature type="transmembrane region" description="Helical" evidence="1">
    <location>
        <begin position="360"/>
        <end position="384"/>
    </location>
</feature>
<keyword evidence="1" id="KW-0472">Membrane</keyword>
<organism evidence="2">
    <name type="scientific">Micromonospora sp. HUAS YX12</name>
    <dbReference type="NCBI Taxonomy" id="3156396"/>
    <lineage>
        <taxon>Bacteria</taxon>
        <taxon>Bacillati</taxon>
        <taxon>Actinomycetota</taxon>
        <taxon>Actinomycetes</taxon>
        <taxon>Micromonosporales</taxon>
        <taxon>Micromonosporaceae</taxon>
        <taxon>Micromonospora</taxon>
    </lineage>
</organism>
<feature type="transmembrane region" description="Helical" evidence="1">
    <location>
        <begin position="247"/>
        <end position="266"/>
    </location>
</feature>
<feature type="transmembrane region" description="Helical" evidence="1">
    <location>
        <begin position="123"/>
        <end position="142"/>
    </location>
</feature>
<proteinExistence type="predicted"/>
<evidence type="ECO:0000313" key="2">
    <source>
        <dbReference type="EMBL" id="XBT82304.1"/>
    </source>
</evidence>
<feature type="transmembrane region" description="Helical" evidence="1">
    <location>
        <begin position="195"/>
        <end position="212"/>
    </location>
</feature>
<keyword evidence="1" id="KW-0812">Transmembrane</keyword>
<accession>A0AAU7R2E6</accession>
<feature type="transmembrane region" description="Helical" evidence="1">
    <location>
        <begin position="167"/>
        <end position="188"/>
    </location>
</feature>
<dbReference type="EMBL" id="CP157974">
    <property type="protein sequence ID" value="XBT82304.1"/>
    <property type="molecule type" value="Genomic_DNA"/>
</dbReference>
<evidence type="ECO:0000256" key="1">
    <source>
        <dbReference type="SAM" id="Phobius"/>
    </source>
</evidence>
<reference evidence="2" key="1">
    <citation type="submission" date="2024-06" db="EMBL/GenBank/DDBJ databases">
        <title>Micromonospora sp. strain HUAS YX12 genome sequences.</title>
        <authorList>
            <person name="Mo P."/>
        </authorList>
    </citation>
    <scope>NUCLEOTIDE SEQUENCE</scope>
    <source>
        <strain evidence="2">HUAS YX12</strain>
    </source>
</reference>
<evidence type="ECO:0008006" key="3">
    <source>
        <dbReference type="Google" id="ProtNLM"/>
    </source>
</evidence>
<protein>
    <recommendedName>
        <fullName evidence="3">Oligosaccharide repeat unit polymerase</fullName>
    </recommendedName>
</protein>
<dbReference type="RefSeq" id="WP_349878748.1">
    <property type="nucleotide sequence ID" value="NZ_CP157974.1"/>
</dbReference>